<dbReference type="PANTHER" id="PTHR13211">
    <property type="entry name" value="TELOMERASE CAJAL BODY PROTEIN 1"/>
    <property type="match status" value="1"/>
</dbReference>
<accession>A0A074RVQ6</accession>
<organism evidence="2 3">
    <name type="scientific">Rhizoctonia solani 123E</name>
    <dbReference type="NCBI Taxonomy" id="1423351"/>
    <lineage>
        <taxon>Eukaryota</taxon>
        <taxon>Fungi</taxon>
        <taxon>Dikarya</taxon>
        <taxon>Basidiomycota</taxon>
        <taxon>Agaricomycotina</taxon>
        <taxon>Agaricomycetes</taxon>
        <taxon>Cantharellales</taxon>
        <taxon>Ceratobasidiaceae</taxon>
        <taxon>Rhizoctonia</taxon>
    </lineage>
</organism>
<dbReference type="STRING" id="1423351.A0A074RVQ6"/>
<dbReference type="InterPro" id="IPR015943">
    <property type="entry name" value="WD40/YVTN_repeat-like_dom_sf"/>
</dbReference>
<name>A0A074RVQ6_9AGAM</name>
<evidence type="ECO:0000256" key="1">
    <source>
        <dbReference type="SAM" id="MobiDB-lite"/>
    </source>
</evidence>
<dbReference type="HOGENOM" id="CLU_022731_3_1_1"/>
<feature type="compositionally biased region" description="Acidic residues" evidence="1">
    <location>
        <begin position="436"/>
        <end position="449"/>
    </location>
</feature>
<protein>
    <submittedName>
        <fullName evidence="2">Putative guanyl nucleotide-binding protein</fullName>
    </submittedName>
</protein>
<reference evidence="2 3" key="1">
    <citation type="submission" date="2013-12" db="EMBL/GenBank/DDBJ databases">
        <authorList>
            <person name="Cubeta M."/>
            <person name="Pakala S."/>
            <person name="Fedorova N."/>
            <person name="Thomas E."/>
            <person name="Dean R."/>
            <person name="Jabaji S."/>
            <person name="Neate S."/>
            <person name="Toda T."/>
            <person name="Tavantzis S."/>
            <person name="Vilgalys R."/>
            <person name="Bharathan N."/>
            <person name="Pakala S."/>
            <person name="Losada L.S."/>
            <person name="Zafar N."/>
            <person name="Nierman W."/>
        </authorList>
    </citation>
    <scope>NUCLEOTIDE SEQUENCE [LARGE SCALE GENOMIC DNA]</scope>
    <source>
        <strain evidence="2 3">123E</strain>
    </source>
</reference>
<dbReference type="Gene3D" id="2.130.10.10">
    <property type="entry name" value="YVTN repeat-like/Quinoprotein amine dehydrogenase"/>
    <property type="match status" value="1"/>
</dbReference>
<dbReference type="PANTHER" id="PTHR13211:SF0">
    <property type="entry name" value="TELOMERASE CAJAL BODY PROTEIN 1"/>
    <property type="match status" value="1"/>
</dbReference>
<evidence type="ECO:0000313" key="3">
    <source>
        <dbReference type="Proteomes" id="UP000027456"/>
    </source>
</evidence>
<proteinExistence type="predicted"/>
<keyword evidence="3" id="KW-1185">Reference proteome</keyword>
<dbReference type="Proteomes" id="UP000027456">
    <property type="component" value="Unassembled WGS sequence"/>
</dbReference>
<evidence type="ECO:0000313" key="2">
    <source>
        <dbReference type="EMBL" id="KEP49385.1"/>
    </source>
</evidence>
<dbReference type="InterPro" id="IPR051150">
    <property type="entry name" value="SWT21/TCAB1_mRNA_Telomere"/>
</dbReference>
<dbReference type="SUPFAM" id="SSF50978">
    <property type="entry name" value="WD40 repeat-like"/>
    <property type="match status" value="1"/>
</dbReference>
<dbReference type="EMBL" id="AZST01000369">
    <property type="protein sequence ID" value="KEP49385.1"/>
    <property type="molecule type" value="Genomic_DNA"/>
</dbReference>
<dbReference type="InterPro" id="IPR036322">
    <property type="entry name" value="WD40_repeat_dom_sf"/>
</dbReference>
<sequence>MGPTVNSQSGPAPLPDTVVVTEHLSLGVPEDPPISTDKLDERVSSAMAKTVTLTLADETGFTSTLLGTGADSTLLDTEANQPNLRPHSTLVIPPFSDSSNFFRNIQWCADGSSLLGVTEHASLEILNVTDEGDHVELKHQLSLQQPAPILSTAWFPTASTLDAASYCFVAAIRDTPIKLFDASDGRVRASYKIIDHRERFIAPHSMAFNMYMSRLYCGFEDAIEVFDVHYPGEGTRLHTVPTKKSRDGIRGKWIISSLAFTPDWTGTYTVGSFDGAIALYTEDTGSQVQSWLEGTEGGVTQIRFNPTQAHIVYAAFRRTPLIARWDLRNPSEPDILYHRGLASTNQRMGFDLSPDGRWVIAGDERGQVSVFDALGEEGRVGTVGAHQGMISITCLNFRIQVVIDSMGAISFHPTKPYVVSVSGSRHFEDAGSSASESEESDDLEDLEDLEDVEGIVSGARVRGPVLPRRKTGPTVVDNSLKLWSLQ</sequence>
<gene>
    <name evidence="2" type="ORF">V565_101580</name>
</gene>
<dbReference type="OrthoDB" id="239865at2759"/>
<dbReference type="AlphaFoldDB" id="A0A074RVQ6"/>
<comment type="caution">
    <text evidence="2">The sequence shown here is derived from an EMBL/GenBank/DDBJ whole genome shotgun (WGS) entry which is preliminary data.</text>
</comment>
<feature type="region of interest" description="Disordered" evidence="1">
    <location>
        <begin position="428"/>
        <end position="449"/>
    </location>
</feature>